<proteinExistence type="predicted"/>
<keyword evidence="1" id="KW-0812">Transmembrane</keyword>
<keyword evidence="1" id="KW-1133">Transmembrane helix</keyword>
<feature type="transmembrane region" description="Helical" evidence="1">
    <location>
        <begin position="98"/>
        <end position="119"/>
    </location>
</feature>
<feature type="transmembrane region" description="Helical" evidence="1">
    <location>
        <begin position="59"/>
        <end position="92"/>
    </location>
</feature>
<keyword evidence="3" id="KW-1185">Reference proteome</keyword>
<evidence type="ECO:0000313" key="2">
    <source>
        <dbReference type="EMBL" id="TVV71384.1"/>
    </source>
</evidence>
<dbReference type="EMBL" id="VNIM01000089">
    <property type="protein sequence ID" value="TVV71384.1"/>
    <property type="molecule type" value="Genomic_DNA"/>
</dbReference>
<comment type="caution">
    <text evidence="2">The sequence shown here is derived from an EMBL/GenBank/DDBJ whole genome shotgun (WGS) entry which is preliminary data.</text>
</comment>
<name>A0A558QW74_9SPHN</name>
<feature type="transmembrane region" description="Helical" evidence="1">
    <location>
        <begin position="20"/>
        <end position="39"/>
    </location>
</feature>
<dbReference type="OrthoDB" id="7466307at2"/>
<dbReference type="Proteomes" id="UP000318681">
    <property type="component" value="Unassembled WGS sequence"/>
</dbReference>
<protein>
    <recommendedName>
        <fullName evidence="4">GAF domain-containing protein</fullName>
    </recommendedName>
</protein>
<dbReference type="RefSeq" id="WP_145154506.1">
    <property type="nucleotide sequence ID" value="NZ_VNIM01000089.1"/>
</dbReference>
<evidence type="ECO:0000256" key="1">
    <source>
        <dbReference type="SAM" id="Phobius"/>
    </source>
</evidence>
<sequence>MNGTATAPDRRKPDAEFVHATPLRIGLEITVAFALLLLLDRLTLGGHGFAGIDPHPFWLPVILAAVLYGTGGGIAAAAVASALWVALVPIVFASGQDYFAYILAIAKLPLLWTIAALGLGEIATFRERRLVKTLRREAKHMQEVNTLSRRYARLNEVNRTLQNRIVAETRTAGHVAEWMMAAGRPGARVDDLVALIALVADTTAFTLYRLDEGVPAPVGEMPGAVAAPVPGGVLLHRAATRRVPIHVGDAGDRAVLGTAVVAVPVHLGRGGTFAGLLLFHDLPPQRLTAAGIAALGGLSHWLDDLVALHWPSDAA</sequence>
<keyword evidence="1" id="KW-0472">Membrane</keyword>
<evidence type="ECO:0008006" key="4">
    <source>
        <dbReference type="Google" id="ProtNLM"/>
    </source>
</evidence>
<accession>A0A558QW74</accession>
<gene>
    <name evidence="2" type="ORF">FOY91_16965</name>
</gene>
<evidence type="ECO:0000313" key="3">
    <source>
        <dbReference type="Proteomes" id="UP000318681"/>
    </source>
</evidence>
<dbReference type="AlphaFoldDB" id="A0A558QW74"/>
<organism evidence="2 3">
    <name type="scientific">Alterirhizorhabdus solaris</name>
    <dbReference type="NCBI Taxonomy" id="2529389"/>
    <lineage>
        <taxon>Bacteria</taxon>
        <taxon>Pseudomonadati</taxon>
        <taxon>Pseudomonadota</taxon>
        <taxon>Alphaproteobacteria</taxon>
        <taxon>Sphingomonadales</taxon>
        <taxon>Rhizorhabdaceae</taxon>
        <taxon>Alterirhizorhabdus</taxon>
    </lineage>
</organism>
<reference evidence="2 3" key="1">
    <citation type="submission" date="2019-07" db="EMBL/GenBank/DDBJ databases">
        <title>Sphingomonas solaris sp. nov., isolated from a solar panel from Boston, Massachusetts.</title>
        <authorList>
            <person name="Tanner K."/>
            <person name="Pascual J."/>
            <person name="Mancuso C."/>
            <person name="Pereto J."/>
            <person name="Khalil A."/>
            <person name="Vilanova C."/>
        </authorList>
    </citation>
    <scope>NUCLEOTIDE SEQUENCE [LARGE SCALE GENOMIC DNA]</scope>
    <source>
        <strain evidence="2 3">R4DWN</strain>
    </source>
</reference>